<evidence type="ECO:0000256" key="1">
    <source>
        <dbReference type="SAM" id="Phobius"/>
    </source>
</evidence>
<dbReference type="AlphaFoldDB" id="A0A5C6ENX9"/>
<gene>
    <name evidence="2" type="ORF">Poly59_30550</name>
</gene>
<evidence type="ECO:0000313" key="3">
    <source>
        <dbReference type="Proteomes" id="UP000317977"/>
    </source>
</evidence>
<evidence type="ECO:0000313" key="2">
    <source>
        <dbReference type="EMBL" id="TWU51463.1"/>
    </source>
</evidence>
<name>A0A5C6ENX9_9BACT</name>
<dbReference type="Proteomes" id="UP000317977">
    <property type="component" value="Unassembled WGS sequence"/>
</dbReference>
<accession>A0A5C6ENX9</accession>
<reference evidence="2 3" key="1">
    <citation type="submission" date="2019-02" db="EMBL/GenBank/DDBJ databases">
        <title>Deep-cultivation of Planctomycetes and their phenomic and genomic characterization uncovers novel biology.</title>
        <authorList>
            <person name="Wiegand S."/>
            <person name="Jogler M."/>
            <person name="Boedeker C."/>
            <person name="Pinto D."/>
            <person name="Vollmers J."/>
            <person name="Rivas-Marin E."/>
            <person name="Kohn T."/>
            <person name="Peeters S.H."/>
            <person name="Heuer A."/>
            <person name="Rast P."/>
            <person name="Oberbeckmann S."/>
            <person name="Bunk B."/>
            <person name="Jeske O."/>
            <person name="Meyerdierks A."/>
            <person name="Storesund J.E."/>
            <person name="Kallscheuer N."/>
            <person name="Luecker S."/>
            <person name="Lage O.M."/>
            <person name="Pohl T."/>
            <person name="Merkel B.J."/>
            <person name="Hornburger P."/>
            <person name="Mueller R.-W."/>
            <person name="Bruemmer F."/>
            <person name="Labrenz M."/>
            <person name="Spormann A.M."/>
            <person name="Op Den Camp H."/>
            <person name="Overmann J."/>
            <person name="Amann R."/>
            <person name="Jetten M.S.M."/>
            <person name="Mascher T."/>
            <person name="Medema M.H."/>
            <person name="Devos D.P."/>
            <person name="Kaster A.-K."/>
            <person name="Ovreas L."/>
            <person name="Rohde M."/>
            <person name="Galperin M.Y."/>
            <person name="Jogler C."/>
        </authorList>
    </citation>
    <scope>NUCLEOTIDE SEQUENCE [LARGE SCALE GENOMIC DNA]</scope>
    <source>
        <strain evidence="2 3">Poly59</strain>
    </source>
</reference>
<keyword evidence="1" id="KW-0812">Transmembrane</keyword>
<feature type="transmembrane region" description="Helical" evidence="1">
    <location>
        <begin position="30"/>
        <end position="46"/>
    </location>
</feature>
<proteinExistence type="predicted"/>
<protein>
    <submittedName>
        <fullName evidence="2">Uncharacterized protein</fullName>
    </submittedName>
</protein>
<keyword evidence="3" id="KW-1185">Reference proteome</keyword>
<keyword evidence="1" id="KW-1133">Transmembrane helix</keyword>
<organism evidence="2 3">
    <name type="scientific">Rubripirellula reticaptiva</name>
    <dbReference type="NCBI Taxonomy" id="2528013"/>
    <lineage>
        <taxon>Bacteria</taxon>
        <taxon>Pseudomonadati</taxon>
        <taxon>Planctomycetota</taxon>
        <taxon>Planctomycetia</taxon>
        <taxon>Pirellulales</taxon>
        <taxon>Pirellulaceae</taxon>
        <taxon>Rubripirellula</taxon>
    </lineage>
</organism>
<sequence length="80" mass="9164">MKRLFLNFSTTALVVLMTMGALDMLDKQNYIIAGVFLFLAFWFPARDELDELFKRRFGVGMDAEADSNIGHEVGSQEKER</sequence>
<keyword evidence="1" id="KW-0472">Membrane</keyword>
<dbReference type="EMBL" id="SJPX01000003">
    <property type="protein sequence ID" value="TWU51463.1"/>
    <property type="molecule type" value="Genomic_DNA"/>
</dbReference>
<comment type="caution">
    <text evidence="2">The sequence shown here is derived from an EMBL/GenBank/DDBJ whole genome shotgun (WGS) entry which is preliminary data.</text>
</comment>